<dbReference type="EMBL" id="FOWZ01000001">
    <property type="protein sequence ID" value="SFO83432.1"/>
    <property type="molecule type" value="Genomic_DNA"/>
</dbReference>
<dbReference type="OrthoDB" id="2559672at2"/>
<sequence>MTVSYALPAPALRPYVSTYSLTIVEPDTPTVFDQVYPEWPNIRMSVGGDMAACTGPGPLVDCNPICAIGPTTHATHFSLAPGRYWSISLLPLGWARFLDLRANDFADYWEVIGEDSPFKDFAPLLECDRRHQSLPKVAARIDKHLLAMLDRPAHREEVIYRAHRALLDPEVNSVAALAEQTGIGVRALERLSLAVFGFSPRLLLRRQRFLRSLAQFMLDPSLAWIDTLDSQYVDQAHFIRDFRRFMDTTPSAYAAQPHPVLWAAAKARTEIAGKPMQVLQPPSGFISDEE</sequence>
<reference evidence="3" key="1">
    <citation type="submission" date="2016-10" db="EMBL/GenBank/DDBJ databases">
        <authorList>
            <person name="Varghese N."/>
            <person name="Submissions S."/>
        </authorList>
    </citation>
    <scope>NUCLEOTIDE SEQUENCE [LARGE SCALE GENOMIC DNA]</scope>
    <source>
        <strain evidence="3">CGMCC 1.7715</strain>
    </source>
</reference>
<evidence type="ECO:0000313" key="2">
    <source>
        <dbReference type="EMBL" id="SFO83432.1"/>
    </source>
</evidence>
<dbReference type="Proteomes" id="UP000199331">
    <property type="component" value="Unassembled WGS sequence"/>
</dbReference>
<keyword evidence="3" id="KW-1185">Reference proteome</keyword>
<evidence type="ECO:0000259" key="1">
    <source>
        <dbReference type="PROSITE" id="PS01124"/>
    </source>
</evidence>
<dbReference type="SMART" id="SM00342">
    <property type="entry name" value="HTH_ARAC"/>
    <property type="match status" value="1"/>
</dbReference>
<organism evidence="2 3">
    <name type="scientific">Qipengyuania nanhaisediminis</name>
    <dbReference type="NCBI Taxonomy" id="604088"/>
    <lineage>
        <taxon>Bacteria</taxon>
        <taxon>Pseudomonadati</taxon>
        <taxon>Pseudomonadota</taxon>
        <taxon>Alphaproteobacteria</taxon>
        <taxon>Sphingomonadales</taxon>
        <taxon>Erythrobacteraceae</taxon>
        <taxon>Qipengyuania</taxon>
    </lineage>
</organism>
<dbReference type="RefSeq" id="WP_143089541.1">
    <property type="nucleotide sequence ID" value="NZ_FOWZ01000001.1"/>
</dbReference>
<evidence type="ECO:0000313" key="3">
    <source>
        <dbReference type="Proteomes" id="UP000199331"/>
    </source>
</evidence>
<dbReference type="AlphaFoldDB" id="A0A1I5KEB6"/>
<accession>A0A1I5KEB6</accession>
<dbReference type="GO" id="GO:0003700">
    <property type="term" value="F:DNA-binding transcription factor activity"/>
    <property type="evidence" value="ECO:0007669"/>
    <property type="project" value="InterPro"/>
</dbReference>
<keyword evidence="2" id="KW-0238">DNA-binding</keyword>
<dbReference type="Gene3D" id="1.10.10.60">
    <property type="entry name" value="Homeodomain-like"/>
    <property type="match status" value="1"/>
</dbReference>
<proteinExistence type="predicted"/>
<dbReference type="InterPro" id="IPR018060">
    <property type="entry name" value="HTH_AraC"/>
</dbReference>
<dbReference type="STRING" id="604088.SAMN04488060_0150"/>
<protein>
    <submittedName>
        <fullName evidence="2">AraC-type DNA-binding protein</fullName>
    </submittedName>
</protein>
<feature type="domain" description="HTH araC/xylS-type" evidence="1">
    <location>
        <begin position="156"/>
        <end position="256"/>
    </location>
</feature>
<gene>
    <name evidence="2" type="ORF">SAMN04488060_0150</name>
</gene>
<name>A0A1I5KEB6_9SPHN</name>
<dbReference type="GO" id="GO:0043565">
    <property type="term" value="F:sequence-specific DNA binding"/>
    <property type="evidence" value="ECO:0007669"/>
    <property type="project" value="InterPro"/>
</dbReference>
<dbReference type="PROSITE" id="PS01124">
    <property type="entry name" value="HTH_ARAC_FAMILY_2"/>
    <property type="match status" value="1"/>
</dbReference>
<dbReference type="Pfam" id="PF12833">
    <property type="entry name" value="HTH_18"/>
    <property type="match status" value="1"/>
</dbReference>